<organism evidence="1">
    <name type="scientific">Arundo donax</name>
    <name type="common">Giant reed</name>
    <name type="synonym">Donax arundinaceus</name>
    <dbReference type="NCBI Taxonomy" id="35708"/>
    <lineage>
        <taxon>Eukaryota</taxon>
        <taxon>Viridiplantae</taxon>
        <taxon>Streptophyta</taxon>
        <taxon>Embryophyta</taxon>
        <taxon>Tracheophyta</taxon>
        <taxon>Spermatophyta</taxon>
        <taxon>Magnoliopsida</taxon>
        <taxon>Liliopsida</taxon>
        <taxon>Poales</taxon>
        <taxon>Poaceae</taxon>
        <taxon>PACMAD clade</taxon>
        <taxon>Arundinoideae</taxon>
        <taxon>Arundineae</taxon>
        <taxon>Arundo</taxon>
    </lineage>
</organism>
<proteinExistence type="predicted"/>
<reference evidence="1" key="2">
    <citation type="journal article" date="2015" name="Data Brief">
        <title>Shoot transcriptome of the giant reed, Arundo donax.</title>
        <authorList>
            <person name="Barrero R.A."/>
            <person name="Guerrero F.D."/>
            <person name="Moolhuijzen P."/>
            <person name="Goolsby J.A."/>
            <person name="Tidwell J."/>
            <person name="Bellgard S.E."/>
            <person name="Bellgard M.I."/>
        </authorList>
    </citation>
    <scope>NUCLEOTIDE SEQUENCE</scope>
    <source>
        <tissue evidence="1">Shoot tissue taken approximately 20 cm above the soil surface</tissue>
    </source>
</reference>
<accession>A0A0A9FDX7</accession>
<evidence type="ECO:0000313" key="1">
    <source>
        <dbReference type="EMBL" id="JAE06463.1"/>
    </source>
</evidence>
<name>A0A0A9FDX7_ARUDO</name>
<reference evidence="1" key="1">
    <citation type="submission" date="2014-09" db="EMBL/GenBank/DDBJ databases">
        <authorList>
            <person name="Magalhaes I.L.F."/>
            <person name="Oliveira U."/>
            <person name="Santos F.R."/>
            <person name="Vidigal T.H.D.A."/>
            <person name="Brescovit A.D."/>
            <person name="Santos A.J."/>
        </authorList>
    </citation>
    <scope>NUCLEOTIDE SEQUENCE</scope>
    <source>
        <tissue evidence="1">Shoot tissue taken approximately 20 cm above the soil surface</tissue>
    </source>
</reference>
<dbReference type="AlphaFoldDB" id="A0A0A9FDX7"/>
<protein>
    <submittedName>
        <fullName evidence="1">Uncharacterized protein</fullName>
    </submittedName>
</protein>
<sequence length="24" mass="2842">MKIVYAIYCFVKVRIEDLSSSTYL</sequence>
<dbReference type="EMBL" id="GBRH01191433">
    <property type="protein sequence ID" value="JAE06463.1"/>
    <property type="molecule type" value="Transcribed_RNA"/>
</dbReference>